<dbReference type="SUPFAM" id="SSF52151">
    <property type="entry name" value="FabD/lysophospholipase-like"/>
    <property type="match status" value="1"/>
</dbReference>
<dbReference type="PANTHER" id="PTHR46394:SF1">
    <property type="entry name" value="PNPLA DOMAIN-CONTAINING PROTEIN"/>
    <property type="match status" value="1"/>
</dbReference>
<feature type="active site" description="Nucleophile" evidence="2">
    <location>
        <position position="44"/>
    </location>
</feature>
<evidence type="ECO:0000256" key="1">
    <source>
        <dbReference type="ARBA" id="ARBA00023098"/>
    </source>
</evidence>
<dbReference type="Pfam" id="PF01734">
    <property type="entry name" value="Patatin"/>
    <property type="match status" value="1"/>
</dbReference>
<keyword evidence="7" id="KW-1185">Reference proteome</keyword>
<dbReference type="OrthoDB" id="9807112at2"/>
<gene>
    <name evidence="6" type="ORF">CC99x_008780</name>
    <name evidence="5" type="ORF">CC99x_00910</name>
</gene>
<feature type="active site" description="Proton acceptor" evidence="2">
    <location>
        <position position="190"/>
    </location>
</feature>
<dbReference type="AlphaFoldDB" id="A0A0Q9YFU3"/>
<evidence type="ECO:0000256" key="2">
    <source>
        <dbReference type="PROSITE-ProRule" id="PRU01161"/>
    </source>
</evidence>
<dbReference type="InterPro" id="IPR016035">
    <property type="entry name" value="Acyl_Trfase/lysoPLipase"/>
</dbReference>
<keyword evidence="2" id="KW-0378">Hydrolase</keyword>
<dbReference type="GO" id="GO:0016787">
    <property type="term" value="F:hydrolase activity"/>
    <property type="evidence" value="ECO:0007669"/>
    <property type="project" value="UniProtKB-UniRule"/>
</dbReference>
<dbReference type="RefSeq" id="WP_057624030.1">
    <property type="nucleotide sequence ID" value="NZ_LKHV02000001.1"/>
</dbReference>
<dbReference type="PANTHER" id="PTHR46394">
    <property type="entry name" value="ANNEXIN"/>
    <property type="match status" value="1"/>
</dbReference>
<evidence type="ECO:0000313" key="5">
    <source>
        <dbReference type="EMBL" id="KRG19381.1"/>
    </source>
</evidence>
<accession>A0A0Q9YFU3</accession>
<dbReference type="EMBL" id="LKHV01000003">
    <property type="protein sequence ID" value="KRG19381.1"/>
    <property type="molecule type" value="Genomic_DNA"/>
</dbReference>
<feature type="short sequence motif" description="DGA/G" evidence="2">
    <location>
        <begin position="190"/>
        <end position="192"/>
    </location>
</feature>
<dbReference type="STRING" id="437022.CC99x_00910"/>
<feature type="compositionally biased region" description="Basic residues" evidence="3">
    <location>
        <begin position="349"/>
        <end position="358"/>
    </location>
</feature>
<feature type="short sequence motif" description="GXSXG" evidence="2">
    <location>
        <begin position="42"/>
        <end position="46"/>
    </location>
</feature>
<dbReference type="InterPro" id="IPR052580">
    <property type="entry name" value="Lipid_Hydrolase"/>
</dbReference>
<feature type="short sequence motif" description="GXGXXG" evidence="2">
    <location>
        <begin position="13"/>
        <end position="18"/>
    </location>
</feature>
<keyword evidence="1 2" id="KW-0443">Lipid metabolism</keyword>
<reference evidence="6" key="2">
    <citation type="journal article" date="2016" name="Genome Announc.">
        <title>Draft Genome Sequences of Two Novel Amoeba-Resistant Intranuclear Bacteria, 'Candidatus Berkiella cookevillensis' and 'Candidatus Berkiella aquae'.</title>
        <authorList>
            <person name="Mehari Y.T."/>
            <person name="Arivett B.A."/>
            <person name="Farone A.L."/>
            <person name="Gunderson J.H."/>
            <person name="Farone M.B."/>
        </authorList>
    </citation>
    <scope>NUCLEOTIDE SEQUENCE</scope>
    <source>
        <strain evidence="6">CC99</strain>
    </source>
</reference>
<evidence type="ECO:0000256" key="3">
    <source>
        <dbReference type="SAM" id="MobiDB-lite"/>
    </source>
</evidence>
<evidence type="ECO:0000259" key="4">
    <source>
        <dbReference type="PROSITE" id="PS51635"/>
    </source>
</evidence>
<dbReference type="Proteomes" id="UP000051494">
    <property type="component" value="Unassembled WGS sequence"/>
</dbReference>
<evidence type="ECO:0000313" key="7">
    <source>
        <dbReference type="Proteomes" id="UP000051494"/>
    </source>
</evidence>
<dbReference type="PROSITE" id="PS51635">
    <property type="entry name" value="PNPLA"/>
    <property type="match status" value="1"/>
</dbReference>
<feature type="region of interest" description="Disordered" evidence="3">
    <location>
        <begin position="386"/>
        <end position="453"/>
    </location>
</feature>
<feature type="domain" description="PNPLA" evidence="4">
    <location>
        <begin position="9"/>
        <end position="203"/>
    </location>
</feature>
<feature type="compositionally biased region" description="Basic and acidic residues" evidence="3">
    <location>
        <begin position="390"/>
        <end position="407"/>
    </location>
</feature>
<reference evidence="6" key="3">
    <citation type="submission" date="2021-06" db="EMBL/GenBank/DDBJ databases">
        <title>Genomic Description and Analysis of Intracellular Bacteria, Candidatus Berkiella cookevillensis and Candidatus Berkiella aquae.</title>
        <authorList>
            <person name="Kidane D.T."/>
            <person name="Mehari Y.T."/>
            <person name="Rice F.C."/>
            <person name="Arivett B.A."/>
            <person name="Farone A.L."/>
            <person name="Berk S.G."/>
            <person name="Farone M.B."/>
        </authorList>
    </citation>
    <scope>NUCLEOTIDE SEQUENCE</scope>
    <source>
        <strain evidence="6">CC99</strain>
    </source>
</reference>
<feature type="region of interest" description="Disordered" evidence="3">
    <location>
        <begin position="344"/>
        <end position="373"/>
    </location>
</feature>
<reference evidence="5" key="1">
    <citation type="submission" date="2015-09" db="EMBL/GenBank/DDBJ databases">
        <title>Draft Genome Sequences of Two Novel Amoeba-resistant Intranuclear Bacteria, Candidatus Berkiella cookevillensis and Candidatus Berkiella aquae.</title>
        <authorList>
            <person name="Mehari Y.T."/>
            <person name="Arivett B.A."/>
            <person name="Farone A.L."/>
            <person name="Gunderson J.H."/>
            <person name="Farone M.B."/>
        </authorList>
    </citation>
    <scope>NUCLEOTIDE SEQUENCE [LARGE SCALE GENOMIC DNA]</scope>
    <source>
        <strain evidence="5">CC99</strain>
    </source>
</reference>
<dbReference type="InterPro" id="IPR002641">
    <property type="entry name" value="PNPLA_dom"/>
</dbReference>
<organism evidence="5">
    <name type="scientific">Candidatus Berkiella cookevillensis</name>
    <dbReference type="NCBI Taxonomy" id="437022"/>
    <lineage>
        <taxon>Bacteria</taxon>
        <taxon>Pseudomonadati</taxon>
        <taxon>Pseudomonadota</taxon>
        <taxon>Gammaproteobacteria</taxon>
        <taxon>Candidatus Berkiellales</taxon>
        <taxon>Candidatus Berkiellaceae</taxon>
        <taxon>Candidatus Berkiella</taxon>
    </lineage>
</organism>
<dbReference type="Gene3D" id="3.40.1090.10">
    <property type="entry name" value="Cytosolic phospholipase A2 catalytic domain"/>
    <property type="match status" value="2"/>
</dbReference>
<keyword evidence="2" id="KW-0442">Lipid degradation</keyword>
<protein>
    <submittedName>
        <fullName evidence="5 6">Patatin-like phospholipase</fullName>
    </submittedName>
</protein>
<dbReference type="GO" id="GO:0016042">
    <property type="term" value="P:lipid catabolic process"/>
    <property type="evidence" value="ECO:0007669"/>
    <property type="project" value="UniProtKB-UniRule"/>
</dbReference>
<name>A0A0Q9YFU3_9GAMM</name>
<sequence>MIKGIYENLALEGGGAKGYVYLGMFEELERLGIIQDIDKISGASVGAIFGLMAATGWNAAKISEEVLNLDMAEKIKGGMLEPIKIPHNLRKGFGIHKGKALYEYYQDVIERITGDKNTTFGEWHTFKEAHPELGLKDLYVQACNVNTKLNETFSYESEHANVPIADAVRASGGFPFYFTAWKIKGCWYSDGGIQKNCPSDVFETIKGEGNPKTLSLRLDDQTEIEYYKQGITPPPREINNILDYTVAFFKAFGNVQNRDFNDSFYKDYTIFGDTLGYDTLNFDHSPKDKQAMIDSGKYAVACYFHHKHPELAVEHYDEKMLRRLQKKDHTLSFRRFLEKEKKHFSEKRAARKQAKKEKSKAAPSLTISEDNSANSIEEKALDLTNAFNEPKPEPLPDLHADASDKSHQHLPMYRQWRSNIKKTTPLSLQKETLHIPHPASSSSSHKLHKDKRL</sequence>
<feature type="compositionally biased region" description="Polar residues" evidence="3">
    <location>
        <begin position="416"/>
        <end position="430"/>
    </location>
</feature>
<dbReference type="EMBL" id="LKHV02000001">
    <property type="protein sequence ID" value="MCS5708995.1"/>
    <property type="molecule type" value="Genomic_DNA"/>
</dbReference>
<proteinExistence type="predicted"/>
<evidence type="ECO:0000313" key="6">
    <source>
        <dbReference type="EMBL" id="MCS5708995.1"/>
    </source>
</evidence>
<comment type="caution">
    <text evidence="5">The sequence shown here is derived from an EMBL/GenBank/DDBJ whole genome shotgun (WGS) entry which is preliminary data.</text>
</comment>